<evidence type="ECO:0000313" key="3">
    <source>
        <dbReference type="Proteomes" id="UP001174936"/>
    </source>
</evidence>
<evidence type="ECO:0000256" key="1">
    <source>
        <dbReference type="SAM" id="Phobius"/>
    </source>
</evidence>
<organism evidence="2 3">
    <name type="scientific">Cercophora newfieldiana</name>
    <dbReference type="NCBI Taxonomy" id="92897"/>
    <lineage>
        <taxon>Eukaryota</taxon>
        <taxon>Fungi</taxon>
        <taxon>Dikarya</taxon>
        <taxon>Ascomycota</taxon>
        <taxon>Pezizomycotina</taxon>
        <taxon>Sordariomycetes</taxon>
        <taxon>Sordariomycetidae</taxon>
        <taxon>Sordariales</taxon>
        <taxon>Lasiosphaeriaceae</taxon>
        <taxon>Cercophora</taxon>
    </lineage>
</organism>
<accession>A0AA40CQW9</accession>
<reference evidence="2" key="1">
    <citation type="submission" date="2023-06" db="EMBL/GenBank/DDBJ databases">
        <title>Genome-scale phylogeny and comparative genomics of the fungal order Sordariales.</title>
        <authorList>
            <consortium name="Lawrence Berkeley National Laboratory"/>
            <person name="Hensen N."/>
            <person name="Bonometti L."/>
            <person name="Westerberg I."/>
            <person name="Brannstrom I.O."/>
            <person name="Guillou S."/>
            <person name="Cros-Aarteil S."/>
            <person name="Calhoun S."/>
            <person name="Haridas S."/>
            <person name="Kuo A."/>
            <person name="Mondo S."/>
            <person name="Pangilinan J."/>
            <person name="Riley R."/>
            <person name="Labutti K."/>
            <person name="Andreopoulos B."/>
            <person name="Lipzen A."/>
            <person name="Chen C."/>
            <person name="Yanf M."/>
            <person name="Daum C."/>
            <person name="Ng V."/>
            <person name="Clum A."/>
            <person name="Steindorff A."/>
            <person name="Ohm R."/>
            <person name="Martin F."/>
            <person name="Silar P."/>
            <person name="Natvig D."/>
            <person name="Lalanne C."/>
            <person name="Gautier V."/>
            <person name="Ament-Velasquez S.L."/>
            <person name="Kruys A."/>
            <person name="Hutchinson M.I."/>
            <person name="Powell A.J."/>
            <person name="Barry K."/>
            <person name="Miller A.N."/>
            <person name="Grigoriev I.V."/>
            <person name="Debuchy R."/>
            <person name="Gladieux P."/>
            <person name="Thoren M.H."/>
            <person name="Johannesson H."/>
        </authorList>
    </citation>
    <scope>NUCLEOTIDE SEQUENCE</scope>
    <source>
        <strain evidence="2">SMH2532-1</strain>
    </source>
</reference>
<protein>
    <submittedName>
        <fullName evidence="2">Uncharacterized protein</fullName>
    </submittedName>
</protein>
<keyword evidence="3" id="KW-1185">Reference proteome</keyword>
<keyword evidence="1" id="KW-1133">Transmembrane helix</keyword>
<feature type="transmembrane region" description="Helical" evidence="1">
    <location>
        <begin position="152"/>
        <end position="171"/>
    </location>
</feature>
<keyword evidence="1" id="KW-0812">Transmembrane</keyword>
<evidence type="ECO:0000313" key="2">
    <source>
        <dbReference type="EMBL" id="KAK0648096.1"/>
    </source>
</evidence>
<keyword evidence="1" id="KW-0472">Membrane</keyword>
<name>A0AA40CQW9_9PEZI</name>
<comment type="caution">
    <text evidence="2">The sequence shown here is derived from an EMBL/GenBank/DDBJ whole genome shotgun (WGS) entry which is preliminary data.</text>
</comment>
<sequence length="209" mass="23089">MFQVPDKGVMMGRREISTRNGEPGGSIVGFKKKLGGGFLEQNTNTDWRAGTARAKIRWADRCRVSSSARTMSAENRSLRTPDPFWCLSFPQMVWLPASSPLLALGAQPLRGCFGTRRSPQPQNTPTLYGFGRLGDLHIQLAKTSTAPGRRGVWADHLLILILIVILILILADGFKSRTEDQVVVGVSVSRWCSCCCNETRQVLMQCCCC</sequence>
<dbReference type="AlphaFoldDB" id="A0AA40CQW9"/>
<dbReference type="Proteomes" id="UP001174936">
    <property type="component" value="Unassembled WGS sequence"/>
</dbReference>
<proteinExistence type="predicted"/>
<dbReference type="EMBL" id="JAULSV010000003">
    <property type="protein sequence ID" value="KAK0648096.1"/>
    <property type="molecule type" value="Genomic_DNA"/>
</dbReference>
<gene>
    <name evidence="2" type="ORF">B0T16DRAFT_112612</name>
</gene>